<dbReference type="EMBL" id="GBXM01075218">
    <property type="protein sequence ID" value="JAH33359.1"/>
    <property type="molecule type" value="Transcribed_RNA"/>
</dbReference>
<sequence length="42" mass="5366">MRMCLRLRIMLRRTLTMWHPALMMRMWYRKGFILTLLLFLNH</sequence>
<keyword evidence="1" id="KW-0472">Membrane</keyword>
<reference evidence="2" key="1">
    <citation type="submission" date="2014-11" db="EMBL/GenBank/DDBJ databases">
        <authorList>
            <person name="Amaro Gonzalez C."/>
        </authorList>
    </citation>
    <scope>NUCLEOTIDE SEQUENCE</scope>
</reference>
<reference evidence="2" key="2">
    <citation type="journal article" date="2015" name="Fish Shellfish Immunol.">
        <title>Early steps in the European eel (Anguilla anguilla)-Vibrio vulnificus interaction in the gills: Role of the RtxA13 toxin.</title>
        <authorList>
            <person name="Callol A."/>
            <person name="Pajuelo D."/>
            <person name="Ebbesson L."/>
            <person name="Teles M."/>
            <person name="MacKenzie S."/>
            <person name="Amaro C."/>
        </authorList>
    </citation>
    <scope>NUCLEOTIDE SEQUENCE</scope>
</reference>
<evidence type="ECO:0000313" key="2">
    <source>
        <dbReference type="EMBL" id="JAH33359.1"/>
    </source>
</evidence>
<protein>
    <submittedName>
        <fullName evidence="2">Uncharacterized protein</fullName>
    </submittedName>
</protein>
<accession>A0A0E9RW19</accession>
<name>A0A0E9RW19_ANGAN</name>
<keyword evidence="1" id="KW-1133">Transmembrane helix</keyword>
<organism evidence="2">
    <name type="scientific">Anguilla anguilla</name>
    <name type="common">European freshwater eel</name>
    <name type="synonym">Muraena anguilla</name>
    <dbReference type="NCBI Taxonomy" id="7936"/>
    <lineage>
        <taxon>Eukaryota</taxon>
        <taxon>Metazoa</taxon>
        <taxon>Chordata</taxon>
        <taxon>Craniata</taxon>
        <taxon>Vertebrata</taxon>
        <taxon>Euteleostomi</taxon>
        <taxon>Actinopterygii</taxon>
        <taxon>Neopterygii</taxon>
        <taxon>Teleostei</taxon>
        <taxon>Anguilliformes</taxon>
        <taxon>Anguillidae</taxon>
        <taxon>Anguilla</taxon>
    </lineage>
</organism>
<keyword evidence="1" id="KW-0812">Transmembrane</keyword>
<proteinExistence type="predicted"/>
<feature type="transmembrane region" description="Helical" evidence="1">
    <location>
        <begin position="21"/>
        <end position="40"/>
    </location>
</feature>
<dbReference type="AlphaFoldDB" id="A0A0E9RW19"/>
<evidence type="ECO:0000256" key="1">
    <source>
        <dbReference type="SAM" id="Phobius"/>
    </source>
</evidence>